<organism evidence="1 2">
    <name type="scientific">Pseudohalocynthiibacter aestuariivivens</name>
    <dbReference type="NCBI Taxonomy" id="1591409"/>
    <lineage>
        <taxon>Bacteria</taxon>
        <taxon>Pseudomonadati</taxon>
        <taxon>Pseudomonadota</taxon>
        <taxon>Alphaproteobacteria</taxon>
        <taxon>Rhodobacterales</taxon>
        <taxon>Paracoccaceae</taxon>
        <taxon>Pseudohalocynthiibacter</taxon>
    </lineage>
</organism>
<accession>A0ABV5JGP8</accession>
<evidence type="ECO:0008006" key="3">
    <source>
        <dbReference type="Google" id="ProtNLM"/>
    </source>
</evidence>
<evidence type="ECO:0000313" key="2">
    <source>
        <dbReference type="Proteomes" id="UP001589683"/>
    </source>
</evidence>
<keyword evidence="2" id="KW-1185">Reference proteome</keyword>
<dbReference type="Proteomes" id="UP001589683">
    <property type="component" value="Unassembled WGS sequence"/>
</dbReference>
<proteinExistence type="predicted"/>
<dbReference type="RefSeq" id="WP_213890702.1">
    <property type="nucleotide sequence ID" value="NZ_JAGFNU010000013.1"/>
</dbReference>
<sequence>MITNVPSANDLNKSALTAFFAAWHPLIQLFDDFNQSFGLEDPTYAEELEDYYKHCQAELETIYALAAQASELAMKARICEVSPFLLLLGNGASFGETASNIDFSELRTIDAVDLPNAVNAICPIKVSESFKQRFTEIRKLRNKITHLGGAGKDSAPRDVMRLLVEQYAELWPDSYFLNNWIDYIDSRRFSFFHDGKWTSAEMEFADIQETCFSLLSKGEFKKLIGFPKAQRRYICQNCVYLGGLHRNDMGFGDLTTAFLLDDNTLQCQLCTITSKIERKACSQEDCKGNVISIEEPFPGQCHTCGMDQ</sequence>
<protein>
    <recommendedName>
        <fullName evidence="3">Apea-like HEPN domain-containing protein</fullName>
    </recommendedName>
</protein>
<dbReference type="EMBL" id="JBHMEA010000034">
    <property type="protein sequence ID" value="MFB9231953.1"/>
    <property type="molecule type" value="Genomic_DNA"/>
</dbReference>
<name>A0ABV5JGP8_9RHOB</name>
<gene>
    <name evidence="1" type="ORF">ACFFUT_09165</name>
</gene>
<evidence type="ECO:0000313" key="1">
    <source>
        <dbReference type="EMBL" id="MFB9231953.1"/>
    </source>
</evidence>
<reference evidence="1 2" key="1">
    <citation type="submission" date="2024-09" db="EMBL/GenBank/DDBJ databases">
        <authorList>
            <person name="Sun Q."/>
            <person name="Mori K."/>
        </authorList>
    </citation>
    <scope>NUCLEOTIDE SEQUENCE [LARGE SCALE GENOMIC DNA]</scope>
    <source>
        <strain evidence="1 2">CECT 8726</strain>
    </source>
</reference>
<comment type="caution">
    <text evidence="1">The sequence shown here is derived from an EMBL/GenBank/DDBJ whole genome shotgun (WGS) entry which is preliminary data.</text>
</comment>